<dbReference type="Proteomes" id="UP001178507">
    <property type="component" value="Unassembled WGS sequence"/>
</dbReference>
<accession>A0AA36NF48</accession>
<feature type="region of interest" description="Disordered" evidence="1">
    <location>
        <begin position="1"/>
        <end position="42"/>
    </location>
</feature>
<feature type="compositionally biased region" description="Low complexity" evidence="1">
    <location>
        <begin position="1"/>
        <end position="15"/>
    </location>
</feature>
<gene>
    <name evidence="2" type="ORF">EVOR1521_LOCUS27142</name>
</gene>
<sequence length="151" mass="16730">MESSFTFSESESVEVPQKPASGLRELRGLRASSNDSAGRGSQDLDLGLLLMRQHREVMQTLDSQDRALQALLKYNARGAFSPNSALSLRTPPAEKEISKVATIQPKILPEAAPEPTRTSFTPKFFKTYSQEESRLREVAKKRPHTQAFPGA</sequence>
<name>A0AA36NF48_9DINO</name>
<dbReference type="EMBL" id="CAUJNA010003554">
    <property type="protein sequence ID" value="CAJ1404752.1"/>
    <property type="molecule type" value="Genomic_DNA"/>
</dbReference>
<keyword evidence="3" id="KW-1185">Reference proteome</keyword>
<reference evidence="2" key="1">
    <citation type="submission" date="2023-08" db="EMBL/GenBank/DDBJ databases">
        <authorList>
            <person name="Chen Y."/>
            <person name="Shah S."/>
            <person name="Dougan E. K."/>
            <person name="Thang M."/>
            <person name="Chan C."/>
        </authorList>
    </citation>
    <scope>NUCLEOTIDE SEQUENCE</scope>
</reference>
<proteinExistence type="predicted"/>
<evidence type="ECO:0000313" key="2">
    <source>
        <dbReference type="EMBL" id="CAJ1404752.1"/>
    </source>
</evidence>
<evidence type="ECO:0000313" key="3">
    <source>
        <dbReference type="Proteomes" id="UP001178507"/>
    </source>
</evidence>
<protein>
    <submittedName>
        <fullName evidence="2">Uncharacterized protein</fullName>
    </submittedName>
</protein>
<evidence type="ECO:0000256" key="1">
    <source>
        <dbReference type="SAM" id="MobiDB-lite"/>
    </source>
</evidence>
<comment type="caution">
    <text evidence="2">The sequence shown here is derived from an EMBL/GenBank/DDBJ whole genome shotgun (WGS) entry which is preliminary data.</text>
</comment>
<dbReference type="AlphaFoldDB" id="A0AA36NF48"/>
<organism evidence="2 3">
    <name type="scientific">Effrenium voratum</name>
    <dbReference type="NCBI Taxonomy" id="2562239"/>
    <lineage>
        <taxon>Eukaryota</taxon>
        <taxon>Sar</taxon>
        <taxon>Alveolata</taxon>
        <taxon>Dinophyceae</taxon>
        <taxon>Suessiales</taxon>
        <taxon>Symbiodiniaceae</taxon>
        <taxon>Effrenium</taxon>
    </lineage>
</organism>